<dbReference type="SMART" id="SM00342">
    <property type="entry name" value="HTH_ARAC"/>
    <property type="match status" value="1"/>
</dbReference>
<keyword evidence="2" id="KW-0238">DNA-binding</keyword>
<evidence type="ECO:0000256" key="3">
    <source>
        <dbReference type="ARBA" id="ARBA00023163"/>
    </source>
</evidence>
<dbReference type="Proteomes" id="UP000588158">
    <property type="component" value="Unassembled WGS sequence"/>
</dbReference>
<proteinExistence type="predicted"/>
<feature type="region of interest" description="Disordered" evidence="4">
    <location>
        <begin position="397"/>
        <end position="497"/>
    </location>
</feature>
<dbReference type="PANTHER" id="PTHR18895">
    <property type="entry name" value="HEMK METHYLTRANSFERASE"/>
    <property type="match status" value="1"/>
</dbReference>
<feature type="compositionally biased region" description="Basic residues" evidence="4">
    <location>
        <begin position="448"/>
        <end position="467"/>
    </location>
</feature>
<protein>
    <submittedName>
        <fullName evidence="6">HemK-like putative methylase</fullName>
    </submittedName>
</protein>
<dbReference type="PROSITE" id="PS01124">
    <property type="entry name" value="HTH_ARAC_FAMILY_2"/>
    <property type="match status" value="1"/>
</dbReference>
<keyword evidence="3" id="KW-0804">Transcription</keyword>
<dbReference type="AlphaFoldDB" id="A0A841AFN2"/>
<dbReference type="SUPFAM" id="SSF159888">
    <property type="entry name" value="YdhG-like"/>
    <property type="match status" value="1"/>
</dbReference>
<keyword evidence="1" id="KW-0805">Transcription regulation</keyword>
<sequence length="671" mass="73780">MREIEDDASGPYGDALVARLRAAGCVAAEEEAQVLRGAARDEAELEEWTARRCAGEFLEQVVGHVDLAGEQLVVAPGVFVPRQRTALLMREALREARTRPRPVVLEMYAGVAPVAAHLARRLPSAHVHAAELDERALDCARRNLPEEATLHHGDGWVALPPHPPRFDVIAAVPPYVPDDQLRLMPREAREHKPLTALLGGEDGLDHVRRMLDGAAAHLTADGVMLLEMHRDQAMAALDLVAALPATERPSADVIEGDDGATALLRLRRVPARATAPAPDLLLLRRVRDQIDREHHVPLDVEALAAGVHLSAGHLSRRFREEYGEPPYSYLMTRRVERAMTLLRTADRSVTRICMDVGFSSLRTFSTRFKELVGVSPSAYREHGAEVLDTMPPCIARKVTRPVRNREAPRAEGSSRGVHDHDIARTDHPLQLPPAHRPRGLPRLLPGRPRLRRPRRDLRGARGRRRRDRAGAGRPGLRHPRLRGAGPCGEHGPHPAGPVLIRHRTATFAPHRSGQGSMSTDDHTSGTFSDAEKEAMRARAEELRAEKAQGKGAKKRESDRAKLEELIAGLPEADRRDATRVHEIVSLVAPQLDARTWYGMPAWALDGDVLCFFTPASKFEERYSSIRFNAVAQLDEGSMWAASFAVTEVGDAAADRIALLVRRAVEGGTAAG</sequence>
<evidence type="ECO:0000259" key="5">
    <source>
        <dbReference type="PROSITE" id="PS01124"/>
    </source>
</evidence>
<dbReference type="EMBL" id="JACHLZ010000001">
    <property type="protein sequence ID" value="MBB5832135.1"/>
    <property type="molecule type" value="Genomic_DNA"/>
</dbReference>
<evidence type="ECO:0000313" key="6">
    <source>
        <dbReference type="EMBL" id="MBB5832135.1"/>
    </source>
</evidence>
<dbReference type="PROSITE" id="PS00041">
    <property type="entry name" value="HTH_ARAC_FAMILY_1"/>
    <property type="match status" value="1"/>
</dbReference>
<dbReference type="InterPro" id="IPR020449">
    <property type="entry name" value="Tscrpt_reg_AraC-type_HTH"/>
</dbReference>
<gene>
    <name evidence="6" type="ORF">HNR70_001948</name>
</gene>
<dbReference type="SUPFAM" id="SSF53335">
    <property type="entry name" value="S-adenosyl-L-methionine-dependent methyltransferases"/>
    <property type="match status" value="1"/>
</dbReference>
<dbReference type="Gene3D" id="3.40.50.150">
    <property type="entry name" value="Vaccinia Virus protein VP39"/>
    <property type="match status" value="1"/>
</dbReference>
<dbReference type="GO" id="GO:0003700">
    <property type="term" value="F:DNA-binding transcription factor activity"/>
    <property type="evidence" value="ECO:0007669"/>
    <property type="project" value="InterPro"/>
</dbReference>
<dbReference type="InterPro" id="IPR029063">
    <property type="entry name" value="SAM-dependent_MTases_sf"/>
</dbReference>
<dbReference type="InterPro" id="IPR050320">
    <property type="entry name" value="N5-glutamine_MTase"/>
</dbReference>
<dbReference type="SUPFAM" id="SSF46689">
    <property type="entry name" value="Homeodomain-like"/>
    <property type="match status" value="2"/>
</dbReference>
<feature type="compositionally biased region" description="Basic and acidic residues" evidence="4">
    <location>
        <begin position="416"/>
        <end position="427"/>
    </location>
</feature>
<dbReference type="InterPro" id="IPR018060">
    <property type="entry name" value="HTH_AraC"/>
</dbReference>
<accession>A0A841AFN2</accession>
<dbReference type="PRINTS" id="PR00032">
    <property type="entry name" value="HTHARAC"/>
</dbReference>
<feature type="region of interest" description="Disordered" evidence="4">
    <location>
        <begin position="509"/>
        <end position="558"/>
    </location>
</feature>
<dbReference type="InterPro" id="IPR018062">
    <property type="entry name" value="HTH_AraC-typ_CS"/>
</dbReference>
<name>A0A841AFN2_9MICO</name>
<dbReference type="Gene3D" id="1.10.10.60">
    <property type="entry name" value="Homeodomain-like"/>
    <property type="match status" value="1"/>
</dbReference>
<dbReference type="GO" id="GO:0008168">
    <property type="term" value="F:methyltransferase activity"/>
    <property type="evidence" value="ECO:0007669"/>
    <property type="project" value="UniProtKB-KW"/>
</dbReference>
<dbReference type="GO" id="GO:0043565">
    <property type="term" value="F:sequence-specific DNA binding"/>
    <property type="evidence" value="ECO:0007669"/>
    <property type="project" value="InterPro"/>
</dbReference>
<feature type="domain" description="HTH araC/xylS-type" evidence="5">
    <location>
        <begin position="284"/>
        <end position="382"/>
    </location>
</feature>
<organism evidence="6 7">
    <name type="scientific">Brachybacterium aquaticum</name>
    <dbReference type="NCBI Taxonomy" id="1432564"/>
    <lineage>
        <taxon>Bacteria</taxon>
        <taxon>Bacillati</taxon>
        <taxon>Actinomycetota</taxon>
        <taxon>Actinomycetes</taxon>
        <taxon>Micrococcales</taxon>
        <taxon>Dermabacteraceae</taxon>
        <taxon>Brachybacterium</taxon>
    </lineage>
</organism>
<evidence type="ECO:0000256" key="1">
    <source>
        <dbReference type="ARBA" id="ARBA00023015"/>
    </source>
</evidence>
<evidence type="ECO:0000313" key="7">
    <source>
        <dbReference type="Proteomes" id="UP000588158"/>
    </source>
</evidence>
<dbReference type="InterPro" id="IPR009057">
    <property type="entry name" value="Homeodomain-like_sf"/>
</dbReference>
<evidence type="ECO:0000256" key="2">
    <source>
        <dbReference type="ARBA" id="ARBA00023125"/>
    </source>
</evidence>
<evidence type="ECO:0000256" key="4">
    <source>
        <dbReference type="SAM" id="MobiDB-lite"/>
    </source>
</evidence>
<comment type="caution">
    <text evidence="6">The sequence shown here is derived from an EMBL/GenBank/DDBJ whole genome shotgun (WGS) entry which is preliminary data.</text>
</comment>
<keyword evidence="7" id="KW-1185">Reference proteome</keyword>
<reference evidence="6 7" key="1">
    <citation type="submission" date="2020-08" db="EMBL/GenBank/DDBJ databases">
        <title>Sequencing the genomes of 1000 actinobacteria strains.</title>
        <authorList>
            <person name="Klenk H.-P."/>
        </authorList>
    </citation>
    <scope>NUCLEOTIDE SEQUENCE [LARGE SCALE GENOMIC DNA]</scope>
    <source>
        <strain evidence="6 7">DSM 28796</strain>
    </source>
</reference>
<dbReference type="GO" id="GO:0032259">
    <property type="term" value="P:methylation"/>
    <property type="evidence" value="ECO:0007669"/>
    <property type="project" value="UniProtKB-KW"/>
</dbReference>
<dbReference type="PANTHER" id="PTHR18895:SF74">
    <property type="entry name" value="MTRF1L RELEASE FACTOR GLUTAMINE METHYLTRANSFERASE"/>
    <property type="match status" value="1"/>
</dbReference>
<dbReference type="CDD" id="cd02440">
    <property type="entry name" value="AdoMet_MTases"/>
    <property type="match status" value="1"/>
</dbReference>
<dbReference type="Pfam" id="PF12833">
    <property type="entry name" value="HTH_18"/>
    <property type="match status" value="1"/>
</dbReference>
<feature type="compositionally biased region" description="Basic and acidic residues" evidence="4">
    <location>
        <begin position="519"/>
        <end position="558"/>
    </location>
</feature>
<keyword evidence="6" id="KW-0489">Methyltransferase</keyword>
<keyword evidence="6" id="KW-0808">Transferase</keyword>